<dbReference type="AlphaFoldDB" id="A0A0C2J1I8"/>
<proteinExistence type="predicted"/>
<dbReference type="Proteomes" id="UP000031668">
    <property type="component" value="Unassembled WGS sequence"/>
</dbReference>
<evidence type="ECO:0000313" key="1">
    <source>
        <dbReference type="EMBL" id="KII71704.1"/>
    </source>
</evidence>
<name>A0A0C2J1I8_THEKT</name>
<organism evidence="1 2">
    <name type="scientific">Thelohanellus kitauei</name>
    <name type="common">Myxosporean</name>
    <dbReference type="NCBI Taxonomy" id="669202"/>
    <lineage>
        <taxon>Eukaryota</taxon>
        <taxon>Metazoa</taxon>
        <taxon>Cnidaria</taxon>
        <taxon>Myxozoa</taxon>
        <taxon>Myxosporea</taxon>
        <taxon>Bivalvulida</taxon>
        <taxon>Platysporina</taxon>
        <taxon>Myxobolidae</taxon>
        <taxon>Thelohanellus</taxon>
    </lineage>
</organism>
<sequence>MQAHFSTDTGYEITVPVENITSVTVNVGTEFSNEVNHTFMMFYFSMQNEINITENITVCKLEDLNDTKIYEIRIVPKYMGLIFNLTTTKTTIHGVDKIEFNTTEIEPFKNPQDEWEQIEVFKPEPVQCCTHFTSTAIATVSKYCRDIRRIGILLQAVRVVQDSPPLNNLPHTHTHPRGPLELRYQISTRSL</sequence>
<evidence type="ECO:0000313" key="2">
    <source>
        <dbReference type="Proteomes" id="UP000031668"/>
    </source>
</evidence>
<comment type="caution">
    <text evidence="1">The sequence shown here is derived from an EMBL/GenBank/DDBJ whole genome shotgun (WGS) entry which is preliminary data.</text>
</comment>
<gene>
    <name evidence="1" type="ORF">RF11_01602</name>
</gene>
<protein>
    <submittedName>
        <fullName evidence="1">Uncharacterized protein</fullName>
    </submittedName>
</protein>
<keyword evidence="2" id="KW-1185">Reference proteome</keyword>
<dbReference type="EMBL" id="JWZT01001661">
    <property type="protein sequence ID" value="KII71704.1"/>
    <property type="molecule type" value="Genomic_DNA"/>
</dbReference>
<reference evidence="1 2" key="1">
    <citation type="journal article" date="2014" name="Genome Biol. Evol.">
        <title>The genome of the myxosporean Thelohanellus kitauei shows adaptations to nutrient acquisition within its fish host.</title>
        <authorList>
            <person name="Yang Y."/>
            <person name="Xiong J."/>
            <person name="Zhou Z."/>
            <person name="Huo F."/>
            <person name="Miao W."/>
            <person name="Ran C."/>
            <person name="Liu Y."/>
            <person name="Zhang J."/>
            <person name="Feng J."/>
            <person name="Wang M."/>
            <person name="Wang M."/>
            <person name="Wang L."/>
            <person name="Yao B."/>
        </authorList>
    </citation>
    <scope>NUCLEOTIDE SEQUENCE [LARGE SCALE GENOMIC DNA]</scope>
    <source>
        <strain evidence="1">Wuqing</strain>
    </source>
</reference>
<accession>A0A0C2J1I8</accession>